<name>A0A6H1ZPB5_9ZZZZ</name>
<protein>
    <recommendedName>
        <fullName evidence="4">Portal protein</fullName>
    </recommendedName>
</protein>
<sequence>MHTALFVKNNKNMLNTDIKAYISLGDDINKSKADGSEETKQGVVSKKLPELTLEMSNEDIIKLTDKWEADWKESPKKTDWEKQIDENEKYWLGKQHDLPKELIDGRPDADNLIFESLETFLPLSTRRNPEPIVSLDNSEKDENGNENPIHSKYILKVKGRLADLADKNKLRLKLKKGARHWAIYQLGVAKFGWDLDKDIPIVRIIRPKRVILDPDATIDEDGYNGDRIGEYRKLPASKILALIGDEQLPEVTEAKKAITDKVGTDTGTSINFIEWWTPQYMCWKLDKTVLFKKKNPHWNYDKTETPSPTDMSSSGVQVDDYGSVTTQETTTKGINHFMTPQMPFSFLSVFNLGDQPMDKTSLIGQNLANQDRINKRNKQIDKNADDMNGGIVVSLGRSGLTQPQAKSVTTALRKGGTVVIPDGVPREAIDRYPTPGLPPDVYNQLADTRSRLRDIFGIRGSSAAGLETEDSVRGKILNRGSDGDRIGGGVTEYLEQFADDIYNWFVQLLYVYDTGFQFIEGATPPKIVVSVKEGSLLPKDSTSIANQSLELAKLNRISNLDLYKRLEYPNPEELAANVWLETNAPHLLYKDNSLIQEAMAMAQSAATEKAATATAEADQSHARDMEKEQLKQSMKQGEGQGAPGRSILSEVPVQ</sequence>
<dbReference type="EMBL" id="MT144629">
    <property type="protein sequence ID" value="QJH95792.1"/>
    <property type="molecule type" value="Genomic_DNA"/>
</dbReference>
<gene>
    <name evidence="2" type="ORF">TM448A01454_0012</name>
    <name evidence="3" type="ORF">TM448B00537_0012</name>
</gene>
<proteinExistence type="predicted"/>
<dbReference type="AlphaFoldDB" id="A0A6H1ZPB5"/>
<feature type="region of interest" description="Disordered" evidence="1">
    <location>
        <begin position="611"/>
        <end position="654"/>
    </location>
</feature>
<feature type="compositionally biased region" description="Basic and acidic residues" evidence="1">
    <location>
        <begin position="618"/>
        <end position="630"/>
    </location>
</feature>
<reference evidence="2" key="1">
    <citation type="submission" date="2020-03" db="EMBL/GenBank/DDBJ databases">
        <title>The deep terrestrial virosphere.</title>
        <authorList>
            <person name="Holmfeldt K."/>
            <person name="Nilsson E."/>
            <person name="Simone D."/>
            <person name="Lopez-Fernandez M."/>
            <person name="Wu X."/>
            <person name="de Brujin I."/>
            <person name="Lundin D."/>
            <person name="Andersson A."/>
            <person name="Bertilsson S."/>
            <person name="Dopson M."/>
        </authorList>
    </citation>
    <scope>NUCLEOTIDE SEQUENCE</scope>
    <source>
        <strain evidence="2">TM448A01454</strain>
        <strain evidence="3">TM448B00537</strain>
    </source>
</reference>
<evidence type="ECO:0000256" key="1">
    <source>
        <dbReference type="SAM" id="MobiDB-lite"/>
    </source>
</evidence>
<organism evidence="2">
    <name type="scientific">viral metagenome</name>
    <dbReference type="NCBI Taxonomy" id="1070528"/>
    <lineage>
        <taxon>unclassified sequences</taxon>
        <taxon>metagenomes</taxon>
        <taxon>organismal metagenomes</taxon>
    </lineage>
</organism>
<dbReference type="EMBL" id="MT144153">
    <property type="protein sequence ID" value="QJA49766.1"/>
    <property type="molecule type" value="Genomic_DNA"/>
</dbReference>
<evidence type="ECO:0000313" key="3">
    <source>
        <dbReference type="EMBL" id="QJH95792.1"/>
    </source>
</evidence>
<evidence type="ECO:0000313" key="2">
    <source>
        <dbReference type="EMBL" id="QJA49766.1"/>
    </source>
</evidence>
<accession>A0A6H1ZPB5</accession>
<evidence type="ECO:0008006" key="4">
    <source>
        <dbReference type="Google" id="ProtNLM"/>
    </source>
</evidence>